<accession>A0A243WBZ5</accession>
<dbReference type="Pfam" id="PF13439">
    <property type="entry name" value="Glyco_transf_4"/>
    <property type="match status" value="1"/>
</dbReference>
<dbReference type="CDD" id="cd03801">
    <property type="entry name" value="GT4_PimA-like"/>
    <property type="match status" value="1"/>
</dbReference>
<dbReference type="Gene3D" id="3.40.50.2000">
    <property type="entry name" value="Glycogen Phosphorylase B"/>
    <property type="match status" value="2"/>
</dbReference>
<organism evidence="2 3">
    <name type="scientific">Hymenobacter crusticola</name>
    <dbReference type="NCBI Taxonomy" id="1770526"/>
    <lineage>
        <taxon>Bacteria</taxon>
        <taxon>Pseudomonadati</taxon>
        <taxon>Bacteroidota</taxon>
        <taxon>Cytophagia</taxon>
        <taxon>Cytophagales</taxon>
        <taxon>Hymenobacteraceae</taxon>
        <taxon>Hymenobacter</taxon>
    </lineage>
</organism>
<dbReference type="GO" id="GO:0016757">
    <property type="term" value="F:glycosyltransferase activity"/>
    <property type="evidence" value="ECO:0007669"/>
    <property type="project" value="UniProtKB-ARBA"/>
</dbReference>
<dbReference type="OrthoDB" id="862886at2"/>
<feature type="domain" description="Glycosyltransferase subfamily 4-like N-terminal" evidence="1">
    <location>
        <begin position="14"/>
        <end position="171"/>
    </location>
</feature>
<dbReference type="SUPFAM" id="SSF53756">
    <property type="entry name" value="UDP-Glycosyltransferase/glycogen phosphorylase"/>
    <property type="match status" value="1"/>
</dbReference>
<comment type="caution">
    <text evidence="2">The sequence shown here is derived from an EMBL/GenBank/DDBJ whole genome shotgun (WGS) entry which is preliminary data.</text>
</comment>
<dbReference type="EMBL" id="MTSE01000007">
    <property type="protein sequence ID" value="OUJ73160.1"/>
    <property type="molecule type" value="Genomic_DNA"/>
</dbReference>
<reference evidence="2 3" key="1">
    <citation type="submission" date="2017-01" db="EMBL/GenBank/DDBJ databases">
        <title>A new Hymenobacter.</title>
        <authorList>
            <person name="Liang Y."/>
            <person name="Feng F."/>
        </authorList>
    </citation>
    <scope>NUCLEOTIDE SEQUENCE [LARGE SCALE GENOMIC DNA]</scope>
    <source>
        <strain evidence="2">MIMBbqt21</strain>
    </source>
</reference>
<dbReference type="AlphaFoldDB" id="A0A243WBZ5"/>
<dbReference type="Pfam" id="PF13692">
    <property type="entry name" value="Glyco_trans_1_4"/>
    <property type="match status" value="1"/>
</dbReference>
<gene>
    <name evidence="2" type="ORF">BXP70_15135</name>
</gene>
<protein>
    <recommendedName>
        <fullName evidence="1">Glycosyltransferase subfamily 4-like N-terminal domain-containing protein</fullName>
    </recommendedName>
</protein>
<dbReference type="PANTHER" id="PTHR12526">
    <property type="entry name" value="GLYCOSYLTRANSFERASE"/>
    <property type="match status" value="1"/>
</dbReference>
<evidence type="ECO:0000259" key="1">
    <source>
        <dbReference type="Pfam" id="PF13439"/>
    </source>
</evidence>
<dbReference type="Proteomes" id="UP000194873">
    <property type="component" value="Unassembled WGS sequence"/>
</dbReference>
<dbReference type="InterPro" id="IPR028098">
    <property type="entry name" value="Glyco_trans_4-like_N"/>
</dbReference>
<evidence type="ECO:0000313" key="3">
    <source>
        <dbReference type="Proteomes" id="UP000194873"/>
    </source>
</evidence>
<evidence type="ECO:0000313" key="2">
    <source>
        <dbReference type="EMBL" id="OUJ73160.1"/>
    </source>
</evidence>
<keyword evidence="3" id="KW-1185">Reference proteome</keyword>
<proteinExistence type="predicted"/>
<sequence length="439" mass="48273">MRILVSVLCLEKAGSHVLALSLASAMAERGHQLFLFNQGEQLVDSGMVAQYLRPEIPVIGMDSYPVLNAFCWKLNGLLKRLGVKASFHEYCKTLLLFYVVRRYKIDLVHSHELLVGTSRLVQLSRRIPLVVTDHGGYSMLIKMGDRSFTPYANLGSAIVAVSEYSRHLLEQDASDVAVDSEALKKTGARIIAADFQAEASSLRHSGKLVTKVPLTVPVYTIYNGVQVHQGELPARATIRQRLNIPATTLVFGMIGRGTAQKGWEYALRAYMQLKEQLPAQLMAFICMGAGPVLDELQKQVGASHSDIHFIGSVDDPHSWMPACDIGIMASCFSEGLPLSIIEFYEHGIPVVASTLGGIPEIVQPKDGTPGGLLVSMNSDATPRIEHLVEQMSVYATDSNLRIQHGVAAKHIRETFGMAACAEKYERLFQKVLAEKDTRK</sequence>
<dbReference type="RefSeq" id="WP_086594921.1">
    <property type="nucleotide sequence ID" value="NZ_MTSE01000007.1"/>
</dbReference>
<name>A0A243WBZ5_9BACT</name>